<evidence type="ECO:0008006" key="4">
    <source>
        <dbReference type="Google" id="ProtNLM"/>
    </source>
</evidence>
<dbReference type="GO" id="GO:0009253">
    <property type="term" value="P:peptidoglycan catabolic process"/>
    <property type="evidence" value="ECO:0007669"/>
    <property type="project" value="InterPro"/>
</dbReference>
<dbReference type="Pfam" id="PF01183">
    <property type="entry name" value="Glyco_hydro_25"/>
    <property type="match status" value="1"/>
</dbReference>
<evidence type="ECO:0000313" key="2">
    <source>
        <dbReference type="EMBL" id="GHC62355.1"/>
    </source>
</evidence>
<dbReference type="GO" id="GO:0016998">
    <property type="term" value="P:cell wall macromolecule catabolic process"/>
    <property type="evidence" value="ECO:0007669"/>
    <property type="project" value="InterPro"/>
</dbReference>
<dbReference type="InterPro" id="IPR002053">
    <property type="entry name" value="Glyco_hydro_25"/>
</dbReference>
<gene>
    <name evidence="2" type="ORF">GCM10007100_32200</name>
</gene>
<dbReference type="PROSITE" id="PS51904">
    <property type="entry name" value="GLYCOSYL_HYDROL_F25_2"/>
    <property type="match status" value="1"/>
</dbReference>
<reference evidence="2" key="1">
    <citation type="journal article" date="2014" name="Int. J. Syst. Evol. Microbiol.">
        <title>Complete genome sequence of Corynebacterium casei LMG S-19264T (=DSM 44701T), isolated from a smear-ripened cheese.</title>
        <authorList>
            <consortium name="US DOE Joint Genome Institute (JGI-PGF)"/>
            <person name="Walter F."/>
            <person name="Albersmeier A."/>
            <person name="Kalinowski J."/>
            <person name="Ruckert C."/>
        </authorList>
    </citation>
    <scope>NUCLEOTIDE SEQUENCE</scope>
    <source>
        <strain evidence="2">KCTC 12988</strain>
    </source>
</reference>
<evidence type="ECO:0000313" key="3">
    <source>
        <dbReference type="Proteomes" id="UP000644507"/>
    </source>
</evidence>
<reference evidence="2" key="2">
    <citation type="submission" date="2020-09" db="EMBL/GenBank/DDBJ databases">
        <authorList>
            <person name="Sun Q."/>
            <person name="Kim S."/>
        </authorList>
    </citation>
    <scope>NUCLEOTIDE SEQUENCE</scope>
    <source>
        <strain evidence="2">KCTC 12988</strain>
    </source>
</reference>
<dbReference type="InterPro" id="IPR017853">
    <property type="entry name" value="GH"/>
</dbReference>
<dbReference type="PROSITE" id="PS51257">
    <property type="entry name" value="PROKAR_LIPOPROTEIN"/>
    <property type="match status" value="1"/>
</dbReference>
<dbReference type="EMBL" id="BMXI01000015">
    <property type="protein sequence ID" value="GHC62355.1"/>
    <property type="molecule type" value="Genomic_DNA"/>
</dbReference>
<dbReference type="CDD" id="cd00599">
    <property type="entry name" value="GH25_muramidase"/>
    <property type="match status" value="1"/>
</dbReference>
<dbReference type="RefSeq" id="WP_189572183.1">
    <property type="nucleotide sequence ID" value="NZ_BMXI01000015.1"/>
</dbReference>
<accession>A0A918WLG7</accession>
<dbReference type="SUPFAM" id="SSF51445">
    <property type="entry name" value="(Trans)glycosidases"/>
    <property type="match status" value="1"/>
</dbReference>
<dbReference type="Gene3D" id="3.20.20.80">
    <property type="entry name" value="Glycosidases"/>
    <property type="match status" value="1"/>
</dbReference>
<dbReference type="Proteomes" id="UP000644507">
    <property type="component" value="Unassembled WGS sequence"/>
</dbReference>
<dbReference type="AlphaFoldDB" id="A0A918WLG7"/>
<evidence type="ECO:0000256" key="1">
    <source>
        <dbReference type="ARBA" id="ARBA00010646"/>
    </source>
</evidence>
<sequence>MTYTKYIVLAALSLGAACTSTPQSQPERVNLIANVSEYDPKKDVKDKESPINTNGEFSDFDAKYIKSQGVDALIARATTVSGDNLYKNYKGLKILDNDRRFSDFMKAADQAGLRLGAYHLLRPNEDPVKQADYYLETIKDCYENRKLKNAKFLMVLDAGFSSVPGKVAKRDGIDPKTIRQRVTEKEVITFIKRIYEKTGKYPFYYPEGGASYGEIASWSQPSKKLLLKCPLWIPRFTEIDPFKGRSVTPWKNWTMHQYASALSRMDNKYYYYYHDSLTVIKRNNNIIPLELSRWNKSIPSELWDDHSYDASK</sequence>
<dbReference type="GO" id="GO:0003796">
    <property type="term" value="F:lysozyme activity"/>
    <property type="evidence" value="ECO:0007669"/>
    <property type="project" value="InterPro"/>
</dbReference>
<name>A0A918WLG7_9BACT</name>
<proteinExistence type="inferred from homology"/>
<protein>
    <recommendedName>
        <fullName evidence="4">Lysozyme</fullName>
    </recommendedName>
</protein>
<keyword evidence="3" id="KW-1185">Reference proteome</keyword>
<comment type="similarity">
    <text evidence="1">Belongs to the glycosyl hydrolase 25 family.</text>
</comment>
<organism evidence="2 3">
    <name type="scientific">Roseibacillus persicicus</name>
    <dbReference type="NCBI Taxonomy" id="454148"/>
    <lineage>
        <taxon>Bacteria</taxon>
        <taxon>Pseudomonadati</taxon>
        <taxon>Verrucomicrobiota</taxon>
        <taxon>Verrucomicrobiia</taxon>
        <taxon>Verrucomicrobiales</taxon>
        <taxon>Verrucomicrobiaceae</taxon>
        <taxon>Roseibacillus</taxon>
    </lineage>
</organism>
<comment type="caution">
    <text evidence="2">The sequence shown here is derived from an EMBL/GenBank/DDBJ whole genome shotgun (WGS) entry which is preliminary data.</text>
</comment>